<dbReference type="RefSeq" id="WP_007173414.1">
    <property type="nucleotide sequence ID" value="NZ_GG704780.1"/>
</dbReference>
<keyword evidence="3" id="KW-1185">Reference proteome</keyword>
<evidence type="ECO:0000256" key="1">
    <source>
        <dbReference type="SAM" id="MobiDB-lite"/>
    </source>
</evidence>
<name>D1PWH5_9BACT</name>
<proteinExistence type="predicted"/>
<reference evidence="2 3" key="1">
    <citation type="submission" date="2009-10" db="EMBL/GenBank/DDBJ databases">
        <authorList>
            <person name="Qin X."/>
            <person name="Bachman B."/>
            <person name="Battles P."/>
            <person name="Bell A."/>
            <person name="Bess C."/>
            <person name="Bickham C."/>
            <person name="Chaboub L."/>
            <person name="Chen D."/>
            <person name="Coyle M."/>
            <person name="Deiros D.R."/>
            <person name="Dinh H."/>
            <person name="Forbes L."/>
            <person name="Fowler G."/>
            <person name="Francisco L."/>
            <person name="Fu Q."/>
            <person name="Gubbala S."/>
            <person name="Hale W."/>
            <person name="Han Y."/>
            <person name="Hemphill L."/>
            <person name="Highlander S.K."/>
            <person name="Hirani K."/>
            <person name="Hogues M."/>
            <person name="Jackson L."/>
            <person name="Jakkamsetti A."/>
            <person name="Javaid M."/>
            <person name="Jiang H."/>
            <person name="Korchina V."/>
            <person name="Kovar C."/>
            <person name="Lara F."/>
            <person name="Lee S."/>
            <person name="Mata R."/>
            <person name="Mathew T."/>
            <person name="Moen C."/>
            <person name="Morales K."/>
            <person name="Munidasa M."/>
            <person name="Nazareth L."/>
            <person name="Ngo R."/>
            <person name="Nguyen L."/>
            <person name="Okwuonu G."/>
            <person name="Ongeri F."/>
            <person name="Patil S."/>
            <person name="Petrosino J."/>
            <person name="Pham C."/>
            <person name="Pham P."/>
            <person name="Pu L.-L."/>
            <person name="Puazo M."/>
            <person name="Raj R."/>
            <person name="Reid J."/>
            <person name="Rouhana J."/>
            <person name="Saada N."/>
            <person name="Shang Y."/>
            <person name="Simmons D."/>
            <person name="Thornton R."/>
            <person name="Warren J."/>
            <person name="Weissenberger G."/>
            <person name="Zhang J."/>
            <person name="Zhang L."/>
            <person name="Zhou C."/>
            <person name="Zhu D."/>
            <person name="Muzny D."/>
            <person name="Worley K."/>
            <person name="Gibbs R."/>
        </authorList>
    </citation>
    <scope>NUCLEOTIDE SEQUENCE [LARGE SCALE GENOMIC DNA]</scope>
    <source>
        <strain evidence="2 3">DSM 17361</strain>
    </source>
</reference>
<dbReference type="OrthoDB" id="1096327at2"/>
<feature type="region of interest" description="Disordered" evidence="1">
    <location>
        <begin position="24"/>
        <end position="43"/>
    </location>
</feature>
<sequence length="57" mass="6310">MMKKNYVTPGIALLPLQMPIGPNAGVSGEDNGGMKPIDAKENPIDDEFEMNFRSWDE</sequence>
<comment type="caution">
    <text evidence="2">The sequence shown here is derived from an EMBL/GenBank/DDBJ whole genome shotgun (WGS) entry which is preliminary data.</text>
</comment>
<protein>
    <submittedName>
        <fullName evidence="2">Uncharacterized protein</fullName>
    </submittedName>
</protein>
<evidence type="ECO:0000313" key="3">
    <source>
        <dbReference type="Proteomes" id="UP000003160"/>
    </source>
</evidence>
<accession>D1PWH5</accession>
<dbReference type="HOGENOM" id="CLU_2992840_0_0_10"/>
<dbReference type="Proteomes" id="UP000003160">
    <property type="component" value="Unassembled WGS sequence"/>
</dbReference>
<organism evidence="2 3">
    <name type="scientific">Hallella bergensis DSM 17361</name>
    <dbReference type="NCBI Taxonomy" id="585502"/>
    <lineage>
        <taxon>Bacteria</taxon>
        <taxon>Pseudomonadati</taxon>
        <taxon>Bacteroidota</taxon>
        <taxon>Bacteroidia</taxon>
        <taxon>Bacteroidales</taxon>
        <taxon>Prevotellaceae</taxon>
        <taxon>Hallella</taxon>
    </lineage>
</organism>
<evidence type="ECO:0000313" key="2">
    <source>
        <dbReference type="EMBL" id="EFA44306.1"/>
    </source>
</evidence>
<dbReference type="EMBL" id="ACKS01000056">
    <property type="protein sequence ID" value="EFA44306.1"/>
    <property type="molecule type" value="Genomic_DNA"/>
</dbReference>
<dbReference type="AlphaFoldDB" id="D1PWH5"/>
<gene>
    <name evidence="2" type="ORF">HMPREF0645_1310</name>
</gene>